<dbReference type="Pfam" id="PF04786">
    <property type="entry name" value="Baculo_DNA_bind"/>
    <property type="match status" value="1"/>
</dbReference>
<keyword evidence="3" id="KW-1185">Reference proteome</keyword>
<dbReference type="KEGG" id="vg:23632076"/>
<evidence type="ECO:0000313" key="1">
    <source>
        <dbReference type="EMBL" id="AJK91735.1"/>
    </source>
</evidence>
<evidence type="ECO:0000313" key="2">
    <source>
        <dbReference type="EMBL" id="AXS01097.1"/>
    </source>
</evidence>
<dbReference type="EMBL" id="KM371112">
    <property type="protein sequence ID" value="AJK91735.1"/>
    <property type="molecule type" value="Genomic_DNA"/>
</dbReference>
<dbReference type="InterPro" id="IPR006871">
    <property type="entry name" value="ssDNA-bd_baculovirus"/>
</dbReference>
<organism evidence="1 3">
    <name type="scientific">Spodoptera frugiperda granulovirus</name>
    <dbReference type="NCBI Taxonomy" id="307454"/>
    <lineage>
        <taxon>Viruses</taxon>
        <taxon>Viruses incertae sedis</taxon>
        <taxon>Naldaviricetes</taxon>
        <taxon>Lefavirales</taxon>
        <taxon>Baculoviridae</taxon>
        <taxon>Betabaculovirus</taxon>
        <taxon>Betabaculovirus spofrugiperdae</taxon>
    </lineage>
</organism>
<dbReference type="OrthoDB" id="23658at10239"/>
<dbReference type="EMBL" id="MH170055">
    <property type="protein sequence ID" value="AXS01097.1"/>
    <property type="molecule type" value="Genomic_DNA"/>
</dbReference>
<dbReference type="GeneID" id="23632076"/>
<reference evidence="1" key="1">
    <citation type="submission" date="2014-08" db="EMBL/GenBank/DDBJ databases">
        <authorList>
            <person name="Cuartas Otalora P.E."/>
            <person name="Barrera Cubillos G.P."/>
            <person name="Barreto Hernandez E."/>
            <person name="Belaich M.N."/>
            <person name="Ghiringhelli P.D."/>
            <person name="Villamizar Rivero L.F."/>
        </authorList>
    </citation>
    <scope>NUCLEOTIDE SEQUENCE</scope>
    <source>
        <strain evidence="1">VG008</strain>
    </source>
</reference>
<evidence type="ECO:0000313" key="3">
    <source>
        <dbReference type="Proteomes" id="UP000201335"/>
    </source>
</evidence>
<accession>A0A0C5B343</accession>
<name>A0A0C5B343_9BBAC</name>
<reference evidence="1 3" key="2">
    <citation type="journal article" date="2015" name="Viruses">
        <title>The complete sequence of the first Spodoptera frugiperda Betabaculovirus genome: a natural multiple recombinant virus.</title>
        <authorList>
            <person name="Cuartas P.E."/>
            <person name="Barrera G.P."/>
            <person name="Belaich M.N."/>
            <person name="Barreto E."/>
            <person name="Ghiringhelli P.D."/>
            <person name="Villamizar L.F."/>
        </authorList>
    </citation>
    <scope>NUCLEOTIDE SEQUENCE [LARGE SCALE GENOMIC DNA]</scope>
    <source>
        <strain evidence="1">VG008</strain>
    </source>
</reference>
<proteinExistence type="predicted"/>
<sequence>MSLQLVNNAADSIVAAQNEVVTSLKLVIIDRIKDKKMVFRAKNMLDLHKKLSFQHSCVPVDVIEPSLKIGKNGKLESDIVKVTKKMGPPGICYFFIGHEVEGGLISFFTATTGTARKCKSVHGDFITYEGDDFPIILHTYQKLIAGPVNKPQVLISKVKLLSLGLPNEVGRRQAVMQKFYVADPSDNEEMLCNGELKMEDHVYIRPMTPNEFETLFKIDATKKSSEDVPFLFAMSIKGVTKGVSREEMMLVSGETVNGNNIYTLNATPEIFIYFPQHVAAV</sequence>
<dbReference type="Proteomes" id="UP000201335">
    <property type="component" value="Segment"/>
</dbReference>
<dbReference type="RefSeq" id="YP_009121859.1">
    <property type="nucleotide sequence ID" value="NC_026511.1"/>
</dbReference>
<protein>
    <submittedName>
        <fullName evidence="1">Dbp</fullName>
    </submittedName>
</protein>
<reference evidence="2" key="3">
    <citation type="journal article" date="2018" name="PLoS ONE">
        <title>Genomic analysis of an Argentinean isolate of Spodoptera frugiperda granulovirus reveals that various baculoviruses code for Lef-7 proteins with three F-box domains.</title>
        <authorList>
            <person name="Ferrelli M.L."/>
            <person name="Pidre M.L."/>
            <person name="Ghiringhelli P.D."/>
            <person name="Torres S."/>
            <person name="Fabre M.L."/>
            <person name="Masson T."/>
            <person name="Cedola M.T."/>
            <person name="Sciocco-Cap A."/>
            <person name="Romanowski V."/>
        </authorList>
    </citation>
    <scope>NUCLEOTIDE SEQUENCE</scope>
    <source>
        <strain evidence="2">ARG</strain>
    </source>
</reference>